<dbReference type="Pfam" id="PF02754">
    <property type="entry name" value="CCG"/>
    <property type="match status" value="2"/>
</dbReference>
<dbReference type="GO" id="GO:0005829">
    <property type="term" value="C:cytosol"/>
    <property type="evidence" value="ECO:0007669"/>
    <property type="project" value="TreeGrafter"/>
</dbReference>
<organism evidence="2">
    <name type="scientific">freshwater metagenome</name>
    <dbReference type="NCBI Taxonomy" id="449393"/>
    <lineage>
        <taxon>unclassified sequences</taxon>
        <taxon>metagenomes</taxon>
        <taxon>ecological metagenomes</taxon>
    </lineage>
</organism>
<feature type="domain" description="Cysteine-rich" evidence="1">
    <location>
        <begin position="14"/>
        <end position="93"/>
    </location>
</feature>
<evidence type="ECO:0000259" key="1">
    <source>
        <dbReference type="Pfam" id="PF02754"/>
    </source>
</evidence>
<dbReference type="PANTHER" id="PTHR30296:SF0">
    <property type="entry name" value="LACTATE UTILIZATION PROTEIN A"/>
    <property type="match status" value="1"/>
</dbReference>
<reference evidence="2" key="1">
    <citation type="submission" date="2020-05" db="EMBL/GenBank/DDBJ databases">
        <authorList>
            <person name="Chiriac C."/>
            <person name="Salcher M."/>
            <person name="Ghai R."/>
            <person name="Kavagutti S V."/>
        </authorList>
    </citation>
    <scope>NUCLEOTIDE SEQUENCE</scope>
</reference>
<protein>
    <submittedName>
        <fullName evidence="2">Unannotated protein</fullName>
    </submittedName>
</protein>
<dbReference type="InterPro" id="IPR004017">
    <property type="entry name" value="Cys_rich_dom"/>
</dbReference>
<accession>A0A6J6TG24</accession>
<evidence type="ECO:0000313" key="2">
    <source>
        <dbReference type="EMBL" id="CAB4745259.1"/>
    </source>
</evidence>
<dbReference type="GO" id="GO:0016491">
    <property type="term" value="F:oxidoreductase activity"/>
    <property type="evidence" value="ECO:0007669"/>
    <property type="project" value="UniProtKB-ARBA"/>
</dbReference>
<gene>
    <name evidence="2" type="ORF">UFOPK2754_01462</name>
</gene>
<dbReference type="PANTHER" id="PTHR30296">
    <property type="entry name" value="UNCHARACTERIZED PROTEIN YKGE"/>
    <property type="match status" value="1"/>
</dbReference>
<sequence>MPSFEHESPALTNVLPTCLADTLRPTLAARVLEVLARHGVAATIARRTTCCGQPAYNAGYESEARRVARPTVRALAKSQGQIVVPSGSCTAMMSRHWPALFAGTADETRARDVAARVIELSQALAAGSAPPAAGDRDKPVAYHGSCHLERELGERDAPRAALRAAGHEVREPTEGYLCCGFGGTFAVKLPAVSVAMADEKLDSLSATGATTVVGCDLSCLMHLEARARTRRLPLQFRHLAEQLTVRGDE</sequence>
<name>A0A6J6TG24_9ZZZZ</name>
<dbReference type="AlphaFoldDB" id="A0A6J6TG24"/>
<proteinExistence type="predicted"/>
<feature type="domain" description="Cysteine-rich" evidence="1">
    <location>
        <begin position="140"/>
        <end position="223"/>
    </location>
</feature>
<dbReference type="EMBL" id="CAEZYR010000048">
    <property type="protein sequence ID" value="CAB4745259.1"/>
    <property type="molecule type" value="Genomic_DNA"/>
</dbReference>